<accession>A0A0A8ZHJ0</accession>
<sequence>MDVYFGSEGVQKDGMYPDKTIMTFE</sequence>
<evidence type="ECO:0000313" key="1">
    <source>
        <dbReference type="EMBL" id="JAD36190.1"/>
    </source>
</evidence>
<organism evidence="1">
    <name type="scientific">Arundo donax</name>
    <name type="common">Giant reed</name>
    <name type="synonym">Donax arundinaceus</name>
    <dbReference type="NCBI Taxonomy" id="35708"/>
    <lineage>
        <taxon>Eukaryota</taxon>
        <taxon>Viridiplantae</taxon>
        <taxon>Streptophyta</taxon>
        <taxon>Embryophyta</taxon>
        <taxon>Tracheophyta</taxon>
        <taxon>Spermatophyta</taxon>
        <taxon>Magnoliopsida</taxon>
        <taxon>Liliopsida</taxon>
        <taxon>Poales</taxon>
        <taxon>Poaceae</taxon>
        <taxon>PACMAD clade</taxon>
        <taxon>Arundinoideae</taxon>
        <taxon>Arundineae</taxon>
        <taxon>Arundo</taxon>
    </lineage>
</organism>
<name>A0A0A8ZHJ0_ARUDO</name>
<proteinExistence type="predicted"/>
<dbReference type="EMBL" id="GBRH01261705">
    <property type="protein sequence ID" value="JAD36190.1"/>
    <property type="molecule type" value="Transcribed_RNA"/>
</dbReference>
<reference evidence="1" key="1">
    <citation type="submission" date="2014-09" db="EMBL/GenBank/DDBJ databases">
        <authorList>
            <person name="Magalhaes I.L.F."/>
            <person name="Oliveira U."/>
            <person name="Santos F.R."/>
            <person name="Vidigal T.H.D.A."/>
            <person name="Brescovit A.D."/>
            <person name="Santos A.J."/>
        </authorList>
    </citation>
    <scope>NUCLEOTIDE SEQUENCE</scope>
    <source>
        <tissue evidence="1">Shoot tissue taken approximately 20 cm above the soil surface</tissue>
    </source>
</reference>
<dbReference type="AlphaFoldDB" id="A0A0A8ZHJ0"/>
<protein>
    <submittedName>
        <fullName evidence="1">Uncharacterized protein</fullName>
    </submittedName>
</protein>
<reference evidence="1" key="2">
    <citation type="journal article" date="2015" name="Data Brief">
        <title>Shoot transcriptome of the giant reed, Arundo donax.</title>
        <authorList>
            <person name="Barrero R.A."/>
            <person name="Guerrero F.D."/>
            <person name="Moolhuijzen P."/>
            <person name="Goolsby J.A."/>
            <person name="Tidwell J."/>
            <person name="Bellgard S.E."/>
            <person name="Bellgard M.I."/>
        </authorList>
    </citation>
    <scope>NUCLEOTIDE SEQUENCE</scope>
    <source>
        <tissue evidence="1">Shoot tissue taken approximately 20 cm above the soil surface</tissue>
    </source>
</reference>